<dbReference type="OMA" id="HVVDCAH"/>
<evidence type="ECO:0000313" key="8">
    <source>
        <dbReference type="Proteomes" id="UP000016922"/>
    </source>
</evidence>
<proteinExistence type="predicted"/>
<dbReference type="STRING" id="1116229.S3E2K1"/>
<feature type="region of interest" description="Disordered" evidence="5">
    <location>
        <begin position="375"/>
        <end position="423"/>
    </location>
</feature>
<comment type="subcellular location">
    <subcellularLocation>
        <location evidence="1">Membrane</location>
        <topology evidence="1">Multi-pass membrane protein</topology>
    </subcellularLocation>
</comment>
<dbReference type="KEGG" id="glz:GLAREA_07822"/>
<evidence type="ECO:0000256" key="5">
    <source>
        <dbReference type="SAM" id="MobiDB-lite"/>
    </source>
</evidence>
<dbReference type="eggNOG" id="KOG2474">
    <property type="taxonomic scope" value="Eukaryota"/>
</dbReference>
<feature type="transmembrane region" description="Helical" evidence="6">
    <location>
        <begin position="159"/>
        <end position="181"/>
    </location>
</feature>
<dbReference type="Pfam" id="PF02535">
    <property type="entry name" value="Zip"/>
    <property type="match status" value="1"/>
</dbReference>
<feature type="region of interest" description="Disordered" evidence="5">
    <location>
        <begin position="226"/>
        <end position="278"/>
    </location>
</feature>
<keyword evidence="3 6" id="KW-1133">Transmembrane helix</keyword>
<reference evidence="7 8" key="1">
    <citation type="journal article" date="2013" name="BMC Genomics">
        <title>Genomics-driven discovery of the pneumocandin biosynthetic gene cluster in the fungus Glarea lozoyensis.</title>
        <authorList>
            <person name="Chen L."/>
            <person name="Yue Q."/>
            <person name="Zhang X."/>
            <person name="Xiang M."/>
            <person name="Wang C."/>
            <person name="Li S."/>
            <person name="Che Y."/>
            <person name="Ortiz-Lopez F.J."/>
            <person name="Bills G.F."/>
            <person name="Liu X."/>
            <person name="An Z."/>
        </authorList>
    </citation>
    <scope>NUCLEOTIDE SEQUENCE [LARGE SCALE GENOMIC DNA]</scope>
    <source>
        <strain evidence="8">ATCC 20868 / MF5171</strain>
    </source>
</reference>
<gene>
    <name evidence="7" type="ORF">GLAREA_07822</name>
</gene>
<feature type="compositionally biased region" description="Basic and acidic residues" evidence="5">
    <location>
        <begin position="226"/>
        <end position="240"/>
    </location>
</feature>
<evidence type="ECO:0000313" key="7">
    <source>
        <dbReference type="EMBL" id="EPE32688.1"/>
    </source>
</evidence>
<evidence type="ECO:0008006" key="9">
    <source>
        <dbReference type="Google" id="ProtNLM"/>
    </source>
</evidence>
<feature type="transmembrane region" description="Helical" evidence="6">
    <location>
        <begin position="544"/>
        <end position="564"/>
    </location>
</feature>
<dbReference type="PANTHER" id="PTHR11040">
    <property type="entry name" value="ZINC/IRON TRANSPORTER"/>
    <property type="match status" value="1"/>
</dbReference>
<sequence length="596" mass="64172">MATYILRRGGREHCSPQIAKPSLTSKHPPTRLLSSFVLKELILCLKSYFLLFCRDHPGPSRVAAFPISCRVLSQAESRVVAARGNYTKKERQRLGARQRIAVKMADGIGIWKMDNDTRGWIMCTVSGIACMVGAGIVYIDKIIQLFPSKKNFRIQESDTFAAASLSFSFGVMIFIALYSMLPSAKTSFIKGGLSTSTAAWAILGGFVCGFVVIQIVSRYIHSHIPSTEKECEPPSHDFPHSFHGSRRSSNGSYESAEPDNTDLKVPRRNGRATESTPLLSEELNGRHPASAINHLTGTDGTSTVKGNNDETSRRPSMIQLGKTRALSFLKDTKGNCDSKGPCYGFSKACGHHCVSHSTLSGANSRRATMPHADTHLDDDLEASTGRLRSATTTAGSRGQSRDRQSVEEALDTISESPVGDVEAQTHRHSTSTGHHHEFDNMFMSSGVQSVISIAVHKFPEGFITYATNHANPALGWSVFIALSIHSIVEGFIMAMPLHFAFGSKGKAFWTASIIGGLSQPAGAGIAAAWFKIAGKNGGNPSEALYGGMFAVTSGIMASVAISLFTDSLDHANNKTLCTGFAFLGIIIMGMAQALTA</sequence>
<evidence type="ECO:0000256" key="4">
    <source>
        <dbReference type="ARBA" id="ARBA00023136"/>
    </source>
</evidence>
<protein>
    <recommendedName>
        <fullName evidence="9">Zinc/iron permease</fullName>
    </recommendedName>
</protein>
<evidence type="ECO:0000256" key="6">
    <source>
        <dbReference type="SAM" id="Phobius"/>
    </source>
</evidence>
<keyword evidence="8" id="KW-1185">Reference proteome</keyword>
<feature type="compositionally biased region" description="Polar residues" evidence="5">
    <location>
        <begin position="389"/>
        <end position="398"/>
    </location>
</feature>
<dbReference type="GO" id="GO:0016020">
    <property type="term" value="C:membrane"/>
    <property type="evidence" value="ECO:0007669"/>
    <property type="project" value="UniProtKB-SubCell"/>
</dbReference>
<feature type="transmembrane region" description="Helical" evidence="6">
    <location>
        <begin position="193"/>
        <end position="216"/>
    </location>
</feature>
<dbReference type="HOGENOM" id="CLU_023518_1_0_1"/>
<accession>S3E2K1</accession>
<feature type="region of interest" description="Disordered" evidence="5">
    <location>
        <begin position="291"/>
        <end position="314"/>
    </location>
</feature>
<dbReference type="EMBL" id="KE145359">
    <property type="protein sequence ID" value="EPE32688.1"/>
    <property type="molecule type" value="Genomic_DNA"/>
</dbReference>
<feature type="transmembrane region" description="Helical" evidence="6">
    <location>
        <begin position="473"/>
        <end position="495"/>
    </location>
</feature>
<dbReference type="PANTHER" id="PTHR11040:SF210">
    <property type="entry name" value="ZINC-REGULATED TRANSPORTER 3"/>
    <property type="match status" value="1"/>
</dbReference>
<evidence type="ECO:0000256" key="3">
    <source>
        <dbReference type="ARBA" id="ARBA00022989"/>
    </source>
</evidence>
<evidence type="ECO:0000256" key="1">
    <source>
        <dbReference type="ARBA" id="ARBA00004141"/>
    </source>
</evidence>
<dbReference type="RefSeq" id="XP_008080700.1">
    <property type="nucleotide sequence ID" value="XM_008082509.1"/>
</dbReference>
<keyword evidence="4 6" id="KW-0472">Membrane</keyword>
<feature type="compositionally biased region" description="Polar residues" evidence="5">
    <location>
        <begin position="293"/>
        <end position="306"/>
    </location>
</feature>
<dbReference type="GeneID" id="19466874"/>
<organism evidence="7 8">
    <name type="scientific">Glarea lozoyensis (strain ATCC 20868 / MF5171)</name>
    <dbReference type="NCBI Taxonomy" id="1116229"/>
    <lineage>
        <taxon>Eukaryota</taxon>
        <taxon>Fungi</taxon>
        <taxon>Dikarya</taxon>
        <taxon>Ascomycota</taxon>
        <taxon>Pezizomycotina</taxon>
        <taxon>Leotiomycetes</taxon>
        <taxon>Helotiales</taxon>
        <taxon>Helotiaceae</taxon>
        <taxon>Glarea</taxon>
    </lineage>
</organism>
<feature type="transmembrane region" description="Helical" evidence="6">
    <location>
        <begin position="507"/>
        <end position="532"/>
    </location>
</feature>
<feature type="transmembrane region" description="Helical" evidence="6">
    <location>
        <begin position="576"/>
        <end position="594"/>
    </location>
</feature>
<feature type="transmembrane region" description="Helical" evidence="6">
    <location>
        <begin position="119"/>
        <end position="139"/>
    </location>
</feature>
<name>S3E2K1_GLAL2</name>
<evidence type="ECO:0000256" key="2">
    <source>
        <dbReference type="ARBA" id="ARBA00022692"/>
    </source>
</evidence>
<dbReference type="OrthoDB" id="262547at2759"/>
<dbReference type="InterPro" id="IPR003689">
    <property type="entry name" value="ZIP"/>
</dbReference>
<dbReference type="Proteomes" id="UP000016922">
    <property type="component" value="Unassembled WGS sequence"/>
</dbReference>
<dbReference type="GO" id="GO:0005385">
    <property type="term" value="F:zinc ion transmembrane transporter activity"/>
    <property type="evidence" value="ECO:0007669"/>
    <property type="project" value="TreeGrafter"/>
</dbReference>
<keyword evidence="2 6" id="KW-0812">Transmembrane</keyword>
<dbReference type="AlphaFoldDB" id="S3E2K1"/>